<dbReference type="Proteomes" id="UP001161017">
    <property type="component" value="Unassembled WGS sequence"/>
</dbReference>
<dbReference type="Gene3D" id="3.80.10.10">
    <property type="entry name" value="Ribonuclease Inhibitor"/>
    <property type="match status" value="1"/>
</dbReference>
<evidence type="ECO:0000313" key="1">
    <source>
        <dbReference type="EMBL" id="MDI1487885.1"/>
    </source>
</evidence>
<reference evidence="1" key="1">
    <citation type="journal article" date="2023" name="Genome Biol. Evol.">
        <title>First Whole Genome Sequence and Flow Cytometry Genome Size Data for the Lichen-Forming Fungus Ramalina farinacea (Ascomycota).</title>
        <authorList>
            <person name="Llewellyn T."/>
            <person name="Mian S."/>
            <person name="Hill R."/>
            <person name="Leitch I.J."/>
            <person name="Gaya E."/>
        </authorList>
    </citation>
    <scope>NUCLEOTIDE SEQUENCE</scope>
    <source>
        <strain evidence="1">LIQ254RAFAR</strain>
    </source>
</reference>
<proteinExistence type="predicted"/>
<keyword evidence="2" id="KW-1185">Reference proteome</keyword>
<sequence length="358" mass="40698">MTPMTETHPLKSLSVRGMTKMAAYTLFGARLSNLTCLELQNIDDCTKLIEVITCGALGINLKILRVTGLLKPTRERRRVALKKFLRVFQGLEQLELDGVHIDGFTDAIIHHGATLHTVSLVDDGDENGPTIVKRRVASYFKLAKGCPHLRHLRVNEIPNLVGVADNFVGNALQQFNRLETLIFMPSPMSSPSTLRPISDMQIYSVTRNVTSERLRTLEVIGAYIPTECCPFDVFRGWSRAELVHPDRKYHWRIDCRKHNLSLINMMSQIDQERYLLILRLNEKLARGLGQPEYLALDGDALQTEAVYRYYEAKHRLLQASKSSSQGLIVTQSLQQRCNDLKWLVISLGYDCRHAQNDL</sequence>
<protein>
    <submittedName>
        <fullName evidence="1">Uncharacterized protein</fullName>
    </submittedName>
</protein>
<dbReference type="InterPro" id="IPR032675">
    <property type="entry name" value="LRR_dom_sf"/>
</dbReference>
<evidence type="ECO:0000313" key="2">
    <source>
        <dbReference type="Proteomes" id="UP001161017"/>
    </source>
</evidence>
<organism evidence="1 2">
    <name type="scientific">Ramalina farinacea</name>
    <dbReference type="NCBI Taxonomy" id="258253"/>
    <lineage>
        <taxon>Eukaryota</taxon>
        <taxon>Fungi</taxon>
        <taxon>Dikarya</taxon>
        <taxon>Ascomycota</taxon>
        <taxon>Pezizomycotina</taxon>
        <taxon>Lecanoromycetes</taxon>
        <taxon>OSLEUM clade</taxon>
        <taxon>Lecanoromycetidae</taxon>
        <taxon>Lecanorales</taxon>
        <taxon>Lecanorineae</taxon>
        <taxon>Ramalinaceae</taxon>
        <taxon>Ramalina</taxon>
    </lineage>
</organism>
<dbReference type="EMBL" id="JAPUFD010000006">
    <property type="protein sequence ID" value="MDI1487885.1"/>
    <property type="molecule type" value="Genomic_DNA"/>
</dbReference>
<dbReference type="AlphaFoldDB" id="A0AA43QJY8"/>
<comment type="caution">
    <text evidence="1">The sequence shown here is derived from an EMBL/GenBank/DDBJ whole genome shotgun (WGS) entry which is preliminary data.</text>
</comment>
<dbReference type="SUPFAM" id="SSF52047">
    <property type="entry name" value="RNI-like"/>
    <property type="match status" value="1"/>
</dbReference>
<gene>
    <name evidence="1" type="ORF">OHK93_007158</name>
</gene>
<name>A0AA43QJY8_9LECA</name>
<accession>A0AA43QJY8</accession>